<name>A0A2S5BFL6_9BASI</name>
<proteinExistence type="predicted"/>
<accession>A0A2S5BFL6</accession>
<evidence type="ECO:0000313" key="1">
    <source>
        <dbReference type="EMBL" id="POY75543.1"/>
    </source>
</evidence>
<comment type="caution">
    <text evidence="1">The sequence shown here is derived from an EMBL/GenBank/DDBJ whole genome shotgun (WGS) entry which is preliminary data.</text>
</comment>
<dbReference type="EMBL" id="PJQD01000014">
    <property type="protein sequence ID" value="POY75543.1"/>
    <property type="molecule type" value="Genomic_DNA"/>
</dbReference>
<protein>
    <recommendedName>
        <fullName evidence="3">F-box domain-containing protein</fullName>
    </recommendedName>
</protein>
<gene>
    <name evidence="1" type="ORF">BMF94_1446</name>
</gene>
<dbReference type="Proteomes" id="UP000237144">
    <property type="component" value="Unassembled WGS sequence"/>
</dbReference>
<keyword evidence="2" id="KW-1185">Reference proteome</keyword>
<evidence type="ECO:0008006" key="3">
    <source>
        <dbReference type="Google" id="ProtNLM"/>
    </source>
</evidence>
<sequence>MTRPIDALPAELLSQIFEQACEMPRPRRSPRCSPADRANLCNFSLVHSHWRQPAQALSLACVTVKITAMHNGAVDLQRLCERNPDFASCIRSLRIHQFSATAISSDGETLQACQAIATACSKMRHLKLKVLSSSFQDLLSFPSSDIESLELETPGGEYRPVFQSLSEAPNLPTQCRHLTADADTFVHLCAESQRYSSVQTTSAGPLWPALASLTLVRASSSLHPRSLPPRQVAAERCGHLMPMLRALLCSIGDKRSIEAFEVGWPRSVFARLLWTVSWQNFVDYMPPWREFGDEQDIPFLTQRLQLRQLYILPLPFDPIPPHFLDELTRRVEHDPSLRNLEGLWLPTRGWYPLVGGAVGERGLEGAQRFLRGCAHRGVSVEWVDDYDMEGKEMPERYRQWAIAAAAQEQ</sequence>
<dbReference type="AlphaFoldDB" id="A0A2S5BFL6"/>
<evidence type="ECO:0000313" key="2">
    <source>
        <dbReference type="Proteomes" id="UP000237144"/>
    </source>
</evidence>
<organism evidence="1 2">
    <name type="scientific">Rhodotorula taiwanensis</name>
    <dbReference type="NCBI Taxonomy" id="741276"/>
    <lineage>
        <taxon>Eukaryota</taxon>
        <taxon>Fungi</taxon>
        <taxon>Dikarya</taxon>
        <taxon>Basidiomycota</taxon>
        <taxon>Pucciniomycotina</taxon>
        <taxon>Microbotryomycetes</taxon>
        <taxon>Sporidiobolales</taxon>
        <taxon>Sporidiobolaceae</taxon>
        <taxon>Rhodotorula</taxon>
    </lineage>
</organism>
<dbReference type="OrthoDB" id="2528434at2759"/>
<reference evidence="1 2" key="1">
    <citation type="journal article" date="2018" name="Front. Microbiol.">
        <title>Prospects for Fungal Bioremediation of Acidic Radioactive Waste Sites: Characterization and Genome Sequence of Rhodotorula taiwanensis MD1149.</title>
        <authorList>
            <person name="Tkavc R."/>
            <person name="Matrosova V.Y."/>
            <person name="Grichenko O.E."/>
            <person name="Gostincar C."/>
            <person name="Volpe R.P."/>
            <person name="Klimenkova P."/>
            <person name="Gaidamakova E.K."/>
            <person name="Zhou C.E."/>
            <person name="Stewart B.J."/>
            <person name="Lyman M.G."/>
            <person name="Malfatti S.A."/>
            <person name="Rubinfeld B."/>
            <person name="Courtot M."/>
            <person name="Singh J."/>
            <person name="Dalgard C.L."/>
            <person name="Hamilton T."/>
            <person name="Frey K.G."/>
            <person name="Gunde-Cimerman N."/>
            <person name="Dugan L."/>
            <person name="Daly M.J."/>
        </authorList>
    </citation>
    <scope>NUCLEOTIDE SEQUENCE [LARGE SCALE GENOMIC DNA]</scope>
    <source>
        <strain evidence="1 2">MD1149</strain>
    </source>
</reference>